<comment type="caution">
    <text evidence="1">The sequence shown here is derived from an EMBL/GenBank/DDBJ whole genome shotgun (WGS) entry which is preliminary data.</text>
</comment>
<protein>
    <submittedName>
        <fullName evidence="1">Uncharacterized protein</fullName>
    </submittedName>
</protein>
<keyword evidence="2" id="KW-1185">Reference proteome</keyword>
<evidence type="ECO:0000313" key="2">
    <source>
        <dbReference type="Proteomes" id="UP001432322"/>
    </source>
</evidence>
<dbReference type="AlphaFoldDB" id="A0AAV5VCZ5"/>
<sequence length="83" mass="9965">FKRLDKLADLLLDEIEEESPTGAVHKKPVFEEDELNELERYNTGHPDMCKLRRLRAFLYYLEAEMARAPLVEWWIDQEKNQDD</sequence>
<dbReference type="Proteomes" id="UP001432322">
    <property type="component" value="Unassembled WGS sequence"/>
</dbReference>
<feature type="non-terminal residue" evidence="1">
    <location>
        <position position="1"/>
    </location>
</feature>
<name>A0AAV5VCZ5_9BILA</name>
<reference evidence="1" key="1">
    <citation type="submission" date="2023-10" db="EMBL/GenBank/DDBJ databases">
        <title>Genome assembly of Pristionchus species.</title>
        <authorList>
            <person name="Yoshida K."/>
            <person name="Sommer R.J."/>
        </authorList>
    </citation>
    <scope>NUCLEOTIDE SEQUENCE</scope>
    <source>
        <strain evidence="1">RS5133</strain>
    </source>
</reference>
<dbReference type="EMBL" id="BTSY01000003">
    <property type="protein sequence ID" value="GMT17261.1"/>
    <property type="molecule type" value="Genomic_DNA"/>
</dbReference>
<organism evidence="1 2">
    <name type="scientific">Pristionchus fissidentatus</name>
    <dbReference type="NCBI Taxonomy" id="1538716"/>
    <lineage>
        <taxon>Eukaryota</taxon>
        <taxon>Metazoa</taxon>
        <taxon>Ecdysozoa</taxon>
        <taxon>Nematoda</taxon>
        <taxon>Chromadorea</taxon>
        <taxon>Rhabditida</taxon>
        <taxon>Rhabditina</taxon>
        <taxon>Diplogasteromorpha</taxon>
        <taxon>Diplogasteroidea</taxon>
        <taxon>Neodiplogasteridae</taxon>
        <taxon>Pristionchus</taxon>
    </lineage>
</organism>
<accession>A0AAV5VCZ5</accession>
<gene>
    <name evidence="1" type="ORF">PFISCL1PPCAC_8558</name>
</gene>
<evidence type="ECO:0000313" key="1">
    <source>
        <dbReference type="EMBL" id="GMT17261.1"/>
    </source>
</evidence>
<feature type="non-terminal residue" evidence="1">
    <location>
        <position position="83"/>
    </location>
</feature>
<proteinExistence type="predicted"/>